<sequence length="651" mass="71272">MYTGPNLPRDPRYSGQDNSSSNAPWPARTRFKKPTYIYNAIPNFEPLWSHIGRKTVETAKIPGTLRFTIKWLPYLAPLPESFLYMKLKKPSTASQSSSPSSLIQIGRSRSSQSFALPKVLLWSWRRGHSKGVVPTRLRLAHHPTAIALSKPLSLPSLVGLGTRRLETRPDPGLCSSQGLLNSYNDTYAWTKLLSNQRSIDLCALKCPLHLAVEAIQPLCVLHQEWLVPGDLEVVRFPGVANIVVHFGADGAINGASLDEVNLKRKRGQGDARAQNLEPQGRQLVSVAWLATAAYGRKFRGKTAYTPEGRVIEYHRRFTGFERTWRTPTSVLGHWMGHASQQQWPSVAASVRVVGVSAEVTVSVNTSDVTRVLAGPSSGDSVDQGGCDAHSASVVSMEEANAEGVPTSVAAEALTSTELDMGEAPQGDGQQSNEVSQEMELDDAAPVPCKDLSLRVGEITTFKGGELRWSGGLGTPRKNGTYMVTEEEDHSAVDAFTPIPKLALRPKWFSYIAALAQLHLLLARFLLGEIIRSAGGNHSSAMKEDDDEDLPDAEKPKAEVVGLDVSTYSHPNILRMDHELSKRLIAVLASKAPTIKRGGIHKLLGKRVGAGRNSGRGMAMGKVNYWRDEVEDKEDEDDEDENEGIEEEENVI</sequence>
<dbReference type="Proteomes" id="UP000267821">
    <property type="component" value="Unassembled WGS sequence"/>
</dbReference>
<accession>A0A3N4LCE4</accession>
<evidence type="ECO:0000256" key="1">
    <source>
        <dbReference type="SAM" id="MobiDB-lite"/>
    </source>
</evidence>
<feature type="region of interest" description="Disordered" evidence="1">
    <location>
        <begin position="621"/>
        <end position="651"/>
    </location>
</feature>
<reference evidence="2 3" key="1">
    <citation type="journal article" date="2018" name="Nat. Ecol. Evol.">
        <title>Pezizomycetes genomes reveal the molecular basis of ectomycorrhizal truffle lifestyle.</title>
        <authorList>
            <person name="Murat C."/>
            <person name="Payen T."/>
            <person name="Noel B."/>
            <person name="Kuo A."/>
            <person name="Morin E."/>
            <person name="Chen J."/>
            <person name="Kohler A."/>
            <person name="Krizsan K."/>
            <person name="Balestrini R."/>
            <person name="Da Silva C."/>
            <person name="Montanini B."/>
            <person name="Hainaut M."/>
            <person name="Levati E."/>
            <person name="Barry K.W."/>
            <person name="Belfiori B."/>
            <person name="Cichocki N."/>
            <person name="Clum A."/>
            <person name="Dockter R.B."/>
            <person name="Fauchery L."/>
            <person name="Guy J."/>
            <person name="Iotti M."/>
            <person name="Le Tacon F."/>
            <person name="Lindquist E.A."/>
            <person name="Lipzen A."/>
            <person name="Malagnac F."/>
            <person name="Mello A."/>
            <person name="Molinier V."/>
            <person name="Miyauchi S."/>
            <person name="Poulain J."/>
            <person name="Riccioni C."/>
            <person name="Rubini A."/>
            <person name="Sitrit Y."/>
            <person name="Splivallo R."/>
            <person name="Traeger S."/>
            <person name="Wang M."/>
            <person name="Zifcakova L."/>
            <person name="Wipf D."/>
            <person name="Zambonelli A."/>
            <person name="Paolocci F."/>
            <person name="Nowrousian M."/>
            <person name="Ottonello S."/>
            <person name="Baldrian P."/>
            <person name="Spatafora J.W."/>
            <person name="Henrissat B."/>
            <person name="Nagy L.G."/>
            <person name="Aury J.M."/>
            <person name="Wincker P."/>
            <person name="Grigoriev I.V."/>
            <person name="Bonfante P."/>
            <person name="Martin F.M."/>
        </authorList>
    </citation>
    <scope>NUCLEOTIDE SEQUENCE [LARGE SCALE GENOMIC DNA]</scope>
    <source>
        <strain evidence="2 3">ATCC MYA-4762</strain>
    </source>
</reference>
<feature type="region of interest" description="Disordered" evidence="1">
    <location>
        <begin position="1"/>
        <end position="27"/>
    </location>
</feature>
<evidence type="ECO:0000313" key="2">
    <source>
        <dbReference type="EMBL" id="RPB18331.1"/>
    </source>
</evidence>
<feature type="compositionally biased region" description="Acidic residues" evidence="1">
    <location>
        <begin position="630"/>
        <end position="651"/>
    </location>
</feature>
<evidence type="ECO:0000313" key="3">
    <source>
        <dbReference type="Proteomes" id="UP000267821"/>
    </source>
</evidence>
<feature type="region of interest" description="Disordered" evidence="1">
    <location>
        <begin position="420"/>
        <end position="443"/>
    </location>
</feature>
<dbReference type="AlphaFoldDB" id="A0A3N4LCE4"/>
<name>A0A3N4LCE4_9PEZI</name>
<dbReference type="EMBL" id="ML121642">
    <property type="protein sequence ID" value="RPB18331.1"/>
    <property type="molecule type" value="Genomic_DNA"/>
</dbReference>
<keyword evidence="3" id="KW-1185">Reference proteome</keyword>
<organism evidence="2 3">
    <name type="scientific">Terfezia boudieri ATCC MYA-4762</name>
    <dbReference type="NCBI Taxonomy" id="1051890"/>
    <lineage>
        <taxon>Eukaryota</taxon>
        <taxon>Fungi</taxon>
        <taxon>Dikarya</taxon>
        <taxon>Ascomycota</taxon>
        <taxon>Pezizomycotina</taxon>
        <taxon>Pezizomycetes</taxon>
        <taxon>Pezizales</taxon>
        <taxon>Pezizaceae</taxon>
        <taxon>Terfezia</taxon>
    </lineage>
</organism>
<gene>
    <name evidence="2" type="ORF">L211DRAFT_854221</name>
</gene>
<proteinExistence type="predicted"/>
<dbReference type="InParanoid" id="A0A3N4LCE4"/>
<protein>
    <submittedName>
        <fullName evidence="2">Uncharacterized protein</fullName>
    </submittedName>
</protein>